<dbReference type="RefSeq" id="WP_160759827.1">
    <property type="nucleotide sequence ID" value="NZ_BAAADZ010000002.1"/>
</dbReference>
<evidence type="ECO:0000313" key="3">
    <source>
        <dbReference type="EMBL" id="MXP37712.1"/>
    </source>
</evidence>
<dbReference type="Pfam" id="PF00781">
    <property type="entry name" value="DAGK_cat"/>
    <property type="match status" value="1"/>
</dbReference>
<dbReference type="Gene3D" id="3.40.50.10330">
    <property type="entry name" value="Probable inorganic polyphosphate/atp-NAD kinase, domain 1"/>
    <property type="match status" value="1"/>
</dbReference>
<gene>
    <name evidence="2" type="ORF">FHS52_000586</name>
    <name evidence="3" type="ORF">GRI59_03660</name>
</gene>
<accession>A0A6I4UFR6</accession>
<dbReference type="InterPro" id="IPR017438">
    <property type="entry name" value="ATP-NAD_kinase_N"/>
</dbReference>
<reference evidence="2 5" key="2">
    <citation type="submission" date="2020-08" db="EMBL/GenBank/DDBJ databases">
        <title>Genomic Encyclopedia of Type Strains, Phase IV (KMG-IV): sequencing the most valuable type-strain genomes for metagenomic binning, comparative biology and taxonomic classification.</title>
        <authorList>
            <person name="Goeker M."/>
        </authorList>
    </citation>
    <scope>NUCLEOTIDE SEQUENCE [LARGE SCALE GENOMIC DNA]</scope>
    <source>
        <strain evidence="2 5">DSM 8510</strain>
    </source>
</reference>
<feature type="domain" description="DAGKc" evidence="1">
    <location>
        <begin position="2"/>
        <end position="131"/>
    </location>
</feature>
<comment type="caution">
    <text evidence="3">The sequence shown here is derived from an EMBL/GenBank/DDBJ whole genome shotgun (WGS) entry which is preliminary data.</text>
</comment>
<dbReference type="OrthoDB" id="7199213at2"/>
<dbReference type="AlphaFoldDB" id="A0A6I4UFR6"/>
<name>A0A6I4UFR6_9SPHN</name>
<sequence length="284" mass="29831">MDSHTPCWLVVNPASGSNDQTSAETLTAALTARGWPVERVVAFPDDPLPDAGALDAAGIAHVVIYTGDGTMNTLINQLSGWGGTVLALPGGTMNLLPLRLHRTTDLDTILDIVAGGGARARRLDCVRCEAGLALAGLLVGPGTAWSRVRESMRKVDIASMAKETVEALRHTTTGAGVMLADRRLSRDGGYPLVELTPGEHGVQIDGYFADAALDYAGQAWALLRRRFREGPHDRLGIADSITLVSADGSPLACLIDGEPGECPSGSRFSVEPCGVDLLATSHEL</sequence>
<organism evidence="3 4">
    <name type="scientific">Erythrobacter ramosus</name>
    <dbReference type="NCBI Taxonomy" id="35811"/>
    <lineage>
        <taxon>Bacteria</taxon>
        <taxon>Pseudomonadati</taxon>
        <taxon>Pseudomonadota</taxon>
        <taxon>Alphaproteobacteria</taxon>
        <taxon>Sphingomonadales</taxon>
        <taxon>Erythrobacteraceae</taxon>
        <taxon>Erythrobacter/Porphyrobacter group</taxon>
        <taxon>Erythrobacter</taxon>
    </lineage>
</organism>
<protein>
    <submittedName>
        <fullName evidence="3">Diacylglycerol kinase</fullName>
    </submittedName>
</protein>
<dbReference type="Proteomes" id="UP000548685">
    <property type="component" value="Unassembled WGS sequence"/>
</dbReference>
<dbReference type="GO" id="GO:0016301">
    <property type="term" value="F:kinase activity"/>
    <property type="evidence" value="ECO:0007669"/>
    <property type="project" value="UniProtKB-KW"/>
</dbReference>
<evidence type="ECO:0000313" key="5">
    <source>
        <dbReference type="Proteomes" id="UP000548685"/>
    </source>
</evidence>
<dbReference type="PROSITE" id="PS50146">
    <property type="entry name" value="DAGK"/>
    <property type="match status" value="1"/>
</dbReference>
<evidence type="ECO:0000313" key="4">
    <source>
        <dbReference type="Proteomes" id="UP000430021"/>
    </source>
</evidence>
<keyword evidence="5" id="KW-1185">Reference proteome</keyword>
<proteinExistence type="predicted"/>
<dbReference type="SUPFAM" id="SSF111331">
    <property type="entry name" value="NAD kinase/diacylglycerol kinase-like"/>
    <property type="match status" value="1"/>
</dbReference>
<keyword evidence="3" id="KW-0808">Transferase</keyword>
<dbReference type="InterPro" id="IPR001206">
    <property type="entry name" value="Diacylglycerol_kinase_cat_dom"/>
</dbReference>
<reference evidence="3 4" key="1">
    <citation type="submission" date="2019-12" db="EMBL/GenBank/DDBJ databases">
        <title>Genomic-based taxomic classification of the family Erythrobacteraceae.</title>
        <authorList>
            <person name="Xu L."/>
        </authorList>
    </citation>
    <scope>NUCLEOTIDE SEQUENCE [LARGE SCALE GENOMIC DNA]</scope>
    <source>
        <strain evidence="3 4">JCM 10282</strain>
    </source>
</reference>
<dbReference type="EMBL" id="JACICE010000001">
    <property type="protein sequence ID" value="MBB3774643.1"/>
    <property type="molecule type" value="Genomic_DNA"/>
</dbReference>
<evidence type="ECO:0000313" key="2">
    <source>
        <dbReference type="EMBL" id="MBB3774643.1"/>
    </source>
</evidence>
<keyword evidence="3" id="KW-0418">Kinase</keyword>
<dbReference type="Proteomes" id="UP000430021">
    <property type="component" value="Unassembled WGS sequence"/>
</dbReference>
<dbReference type="EMBL" id="WTYB01000001">
    <property type="protein sequence ID" value="MXP37712.1"/>
    <property type="molecule type" value="Genomic_DNA"/>
</dbReference>
<dbReference type="InterPro" id="IPR016064">
    <property type="entry name" value="NAD/diacylglycerol_kinase_sf"/>
</dbReference>
<evidence type="ECO:0000259" key="1">
    <source>
        <dbReference type="PROSITE" id="PS50146"/>
    </source>
</evidence>